<gene>
    <name evidence="1" type="ORF">M9Y10_024068</name>
</gene>
<protein>
    <submittedName>
        <fullName evidence="1">Endocytosis and vacuole integrity protein</fullName>
    </submittedName>
</protein>
<reference evidence="1 2" key="1">
    <citation type="submission" date="2024-04" db="EMBL/GenBank/DDBJ databases">
        <title>Tritrichomonas musculus Genome.</title>
        <authorList>
            <person name="Alves-Ferreira E."/>
            <person name="Grigg M."/>
            <person name="Lorenzi H."/>
            <person name="Galac M."/>
        </authorList>
    </citation>
    <scope>NUCLEOTIDE SEQUENCE [LARGE SCALE GENOMIC DNA]</scope>
    <source>
        <strain evidence="1 2">EAF2021</strain>
    </source>
</reference>
<sequence length="1198" mass="137195">MQFQYLSDLKIELKKYAGIMNPDSVRIPCNEAVKHLSEDIGLPIDNSQDPIVVAFTVVLDNKKSNKTCSQLIGTMCNCIKSEVITGEALSTIVRKLETFKELDNNTTLQIIQFSTLIVGNHFLEMDILQSILSLILSYCTSYDSVISTSAIAAADQIISSFLNFAQNKNDILTTGNKRDIDLCFSMSCDKSISFDKHIYKVTYLVLRDLVRMAIGQKTLWLHVGNFNVNVAYGLIENIISNHISIITDSEHFERLFSDAIKASYHQRAPMSFCVTSMTNFMKLMPEACASLFSNFLGDLTINSPMLKMMNSLVFFRAFLLKDASMAVDFYLKCDKDGRLLTKLIFSLRCICEEYSEKINSIDISFKKLLYRFYANQIQIMNKSNDEFIISSCIEIPIFFIRSCYKSASSASIKLKIIVSKTWTDILVIIQIASSVVTGSCCYILLQELHSLVLLTNELGIDDARGSAISTFCTILVAPKGPEADEVKKTAFETVISAIENTPTSFNGHWKKVMTTLSEFAWIPANYDFTKNIQVDQIIEIITSLFSINDGDANTKDWSILFTVNVLIANISRFKQIWPSIEEIFVQMIQNDESQETTMKSFYKLLREGFTTESEKELCLTMKKLIIYCRFTPDMRIQILEQTYNVLLQSSNIVSSDGWISLLNAFLPSNFQNEVKILNTAFRCVQLICNDLMFSLPEETQTDIITLIIEYASQMTDINVSLSSFDFLWNFASKAKTTEMWKFIFLKTEPLIFDTRIDVSVCAVNTFISLIITNSQLLTHDVYEYLATDLFMKIIETFANQTDGNDTTEQLTFHELAHCGRTLWDQFKDVNMFCDEFWKKMISEHQKFITRCKKRDILVNSFLFYEELFQNHFLSKEIIILIFDSLDSIFDFFIKNESPNSPIFGSIGRLMRNAVPEQKECMTIEYLKRWLNISEKLIFGLDRDGFLPPTAHKSLDAFILLFPLPDEMSILIYESFVKIASEKSRNKRLFELTIHHLCDICENKVPDSLLSKLFIISTSLFSLKEARRLLLDFVSKDIPINDSMVEDVSNSLMSLGESDSELKLKTASSVLKMFLRLTDQTKLNFVKCYEDCGMALEKLWQDYLDPTSDKYDEKTASLLTKTVVEKVGDNLMKSDDDETIKRILNFLLTVKSNGELFESDKNYAHLFELLPHFADLVMHPDTEIRQLIRNILILISEQN</sequence>
<comment type="caution">
    <text evidence="1">The sequence shown here is derived from an EMBL/GenBank/DDBJ whole genome shotgun (WGS) entry which is preliminary data.</text>
</comment>
<accession>A0ABR2KWW3</accession>
<dbReference type="Proteomes" id="UP001470230">
    <property type="component" value="Unassembled WGS sequence"/>
</dbReference>
<dbReference type="SUPFAM" id="SSF48371">
    <property type="entry name" value="ARM repeat"/>
    <property type="match status" value="1"/>
</dbReference>
<dbReference type="InterPro" id="IPR016024">
    <property type="entry name" value="ARM-type_fold"/>
</dbReference>
<evidence type="ECO:0000313" key="2">
    <source>
        <dbReference type="Proteomes" id="UP001470230"/>
    </source>
</evidence>
<keyword evidence="2" id="KW-1185">Reference proteome</keyword>
<organism evidence="1 2">
    <name type="scientific">Tritrichomonas musculus</name>
    <dbReference type="NCBI Taxonomy" id="1915356"/>
    <lineage>
        <taxon>Eukaryota</taxon>
        <taxon>Metamonada</taxon>
        <taxon>Parabasalia</taxon>
        <taxon>Tritrichomonadida</taxon>
        <taxon>Tritrichomonadidae</taxon>
        <taxon>Tritrichomonas</taxon>
    </lineage>
</organism>
<dbReference type="EMBL" id="JAPFFF010000003">
    <property type="protein sequence ID" value="KAK8895598.1"/>
    <property type="molecule type" value="Genomic_DNA"/>
</dbReference>
<evidence type="ECO:0000313" key="1">
    <source>
        <dbReference type="EMBL" id="KAK8895598.1"/>
    </source>
</evidence>
<proteinExistence type="predicted"/>
<name>A0ABR2KWW3_9EUKA</name>